<dbReference type="STRING" id="243090.RB6150"/>
<protein>
    <submittedName>
        <fullName evidence="1">Uncharacterized protein</fullName>
    </submittedName>
</protein>
<gene>
    <name evidence="1" type="ordered locus">RB6150</name>
</gene>
<proteinExistence type="predicted"/>
<accession>Q7UQR2</accession>
<reference evidence="1 2" key="1">
    <citation type="journal article" date="2003" name="Proc. Natl. Acad. Sci. U.S.A.">
        <title>Complete genome sequence of the marine planctomycete Pirellula sp. strain 1.</title>
        <authorList>
            <person name="Gloeckner F.O."/>
            <person name="Kube M."/>
            <person name="Bauer M."/>
            <person name="Teeling H."/>
            <person name="Lombardot T."/>
            <person name="Ludwig W."/>
            <person name="Gade D."/>
            <person name="Beck A."/>
            <person name="Borzym K."/>
            <person name="Heitmann K."/>
            <person name="Rabus R."/>
            <person name="Schlesner H."/>
            <person name="Amann R."/>
            <person name="Reinhardt R."/>
        </authorList>
    </citation>
    <scope>NUCLEOTIDE SEQUENCE [LARGE SCALE GENOMIC DNA]</scope>
    <source>
        <strain evidence="2">DSM 10527 / NCIMB 13988 / SH1</strain>
    </source>
</reference>
<dbReference type="KEGG" id="rba:RB6150"/>
<dbReference type="AlphaFoldDB" id="Q7UQR2"/>
<evidence type="ECO:0000313" key="1">
    <source>
        <dbReference type="EMBL" id="CAD74635.1"/>
    </source>
</evidence>
<keyword evidence="2" id="KW-1185">Reference proteome</keyword>
<name>Q7UQR2_RHOBA</name>
<evidence type="ECO:0000313" key="2">
    <source>
        <dbReference type="Proteomes" id="UP000001025"/>
    </source>
</evidence>
<dbReference type="Proteomes" id="UP000001025">
    <property type="component" value="Chromosome"/>
</dbReference>
<dbReference type="EMBL" id="BX294143">
    <property type="protein sequence ID" value="CAD74635.1"/>
    <property type="molecule type" value="Genomic_DNA"/>
</dbReference>
<dbReference type="EnsemblBacteria" id="CAD74635">
    <property type="protein sequence ID" value="CAD74635"/>
    <property type="gene ID" value="RB6150"/>
</dbReference>
<dbReference type="HOGENOM" id="CLU_3029378_0_0_0"/>
<sequence>MHVGATTLPKTFKMLKDSCRTDQHKWHTLPACDCTKDQQRSPKTVQMPKGFCQTA</sequence>
<dbReference type="InParanoid" id="Q7UQR2"/>
<organism evidence="1 2">
    <name type="scientific">Rhodopirellula baltica (strain DSM 10527 / NCIMB 13988 / SH1)</name>
    <dbReference type="NCBI Taxonomy" id="243090"/>
    <lineage>
        <taxon>Bacteria</taxon>
        <taxon>Pseudomonadati</taxon>
        <taxon>Planctomycetota</taxon>
        <taxon>Planctomycetia</taxon>
        <taxon>Pirellulales</taxon>
        <taxon>Pirellulaceae</taxon>
        <taxon>Rhodopirellula</taxon>
    </lineage>
</organism>